<comment type="caution">
    <text evidence="2">The sequence shown here is derived from an EMBL/GenBank/DDBJ whole genome shotgun (WGS) entry which is preliminary data.</text>
</comment>
<evidence type="ECO:0000313" key="2">
    <source>
        <dbReference type="EMBL" id="KAA5531708.1"/>
    </source>
</evidence>
<dbReference type="RefSeq" id="WP_150014827.1">
    <property type="nucleotide sequence ID" value="NZ_VWSG01000018.1"/>
</dbReference>
<keyword evidence="1" id="KW-0732">Signal</keyword>
<protein>
    <submittedName>
        <fullName evidence="2">Uncharacterized protein</fullName>
    </submittedName>
</protein>
<dbReference type="Proteomes" id="UP000325141">
    <property type="component" value="Unassembled WGS sequence"/>
</dbReference>
<reference evidence="2 3" key="1">
    <citation type="submission" date="2019-09" db="EMBL/GenBank/DDBJ databases">
        <title>Genome sequence and assembly of Flavobacterium sp.</title>
        <authorList>
            <person name="Chhetri G."/>
        </authorList>
    </citation>
    <scope>NUCLEOTIDE SEQUENCE [LARGE SCALE GENOMIC DNA]</scope>
    <source>
        <strain evidence="2 3">SNL9</strain>
    </source>
</reference>
<sequence>MIVKCNISRNLFLKITLFIMWNGLAQNQINGTNWTVNIPSITEAGNNYAGSYESNSNQVEINLQLPALLGVRAVKIHYTPNNWHNSLTIEARKTGNGNLGLICVGCSLNPSGTSAYKIITQVSTELFRGTGILNLVTISNIPIQLKINGISVTIPADNYSATIVFTIEAP</sequence>
<gene>
    <name evidence="2" type="ORF">F0460_15370</name>
</gene>
<evidence type="ECO:0000256" key="1">
    <source>
        <dbReference type="SAM" id="SignalP"/>
    </source>
</evidence>
<name>A0A5M6C981_9FLAO</name>
<accession>A0A5M6C981</accession>
<dbReference type="EMBL" id="VWSG01000018">
    <property type="protein sequence ID" value="KAA5531708.1"/>
    <property type="molecule type" value="Genomic_DNA"/>
</dbReference>
<organism evidence="2 3">
    <name type="scientific">Paenimyroides baculatum</name>
    <dbReference type="NCBI Taxonomy" id="2608000"/>
    <lineage>
        <taxon>Bacteria</taxon>
        <taxon>Pseudomonadati</taxon>
        <taxon>Bacteroidota</taxon>
        <taxon>Flavobacteriia</taxon>
        <taxon>Flavobacteriales</taxon>
        <taxon>Flavobacteriaceae</taxon>
        <taxon>Paenimyroides</taxon>
    </lineage>
</organism>
<keyword evidence="3" id="KW-1185">Reference proteome</keyword>
<proteinExistence type="predicted"/>
<feature type="signal peptide" evidence="1">
    <location>
        <begin position="1"/>
        <end position="25"/>
    </location>
</feature>
<feature type="chain" id="PRO_5024369276" evidence="1">
    <location>
        <begin position="26"/>
        <end position="170"/>
    </location>
</feature>
<evidence type="ECO:0000313" key="3">
    <source>
        <dbReference type="Proteomes" id="UP000325141"/>
    </source>
</evidence>
<dbReference type="AlphaFoldDB" id="A0A5M6C981"/>